<gene>
    <name evidence="2" type="ORF">TKK_015918</name>
</gene>
<dbReference type="Pfam" id="PF00581">
    <property type="entry name" value="Rhodanese"/>
    <property type="match status" value="1"/>
</dbReference>
<organism evidence="2 3">
    <name type="scientific">Trichogramma kaykai</name>
    <dbReference type="NCBI Taxonomy" id="54128"/>
    <lineage>
        <taxon>Eukaryota</taxon>
        <taxon>Metazoa</taxon>
        <taxon>Ecdysozoa</taxon>
        <taxon>Arthropoda</taxon>
        <taxon>Hexapoda</taxon>
        <taxon>Insecta</taxon>
        <taxon>Pterygota</taxon>
        <taxon>Neoptera</taxon>
        <taxon>Endopterygota</taxon>
        <taxon>Hymenoptera</taxon>
        <taxon>Apocrita</taxon>
        <taxon>Proctotrupomorpha</taxon>
        <taxon>Chalcidoidea</taxon>
        <taxon>Trichogrammatidae</taxon>
        <taxon>Trichogramma</taxon>
    </lineage>
</organism>
<sequence length="196" mass="22076">MLASSCGIPRRLVASNFISIKKNCLQYSSLPIFRKHLIADSTRKELKIFERSSRYITPVVSGTSIEASTHVSNRTMSGDSNKPKNLNYEDILEAQKKDEILIIDVREDDEIRETGKLPGSIHIPMGEVAHVLTTVSSQDFKDKYSHEKPSQDTQIILSCRSGKRSAMVQADLEKLGYKNAYNYAGGWLDWESHQNA</sequence>
<dbReference type="EMBL" id="JBJJXI010000124">
    <property type="protein sequence ID" value="KAL3388963.1"/>
    <property type="molecule type" value="Genomic_DNA"/>
</dbReference>
<dbReference type="PROSITE" id="PS50206">
    <property type="entry name" value="RHODANESE_3"/>
    <property type="match status" value="1"/>
</dbReference>
<dbReference type="SMART" id="SM00450">
    <property type="entry name" value="RHOD"/>
    <property type="match status" value="1"/>
</dbReference>
<comment type="caution">
    <text evidence="2">The sequence shown here is derived from an EMBL/GenBank/DDBJ whole genome shotgun (WGS) entry which is preliminary data.</text>
</comment>
<evidence type="ECO:0000313" key="3">
    <source>
        <dbReference type="Proteomes" id="UP001627154"/>
    </source>
</evidence>
<evidence type="ECO:0000259" key="1">
    <source>
        <dbReference type="PROSITE" id="PS50206"/>
    </source>
</evidence>
<dbReference type="Proteomes" id="UP001627154">
    <property type="component" value="Unassembled WGS sequence"/>
</dbReference>
<dbReference type="SUPFAM" id="SSF52821">
    <property type="entry name" value="Rhodanese/Cell cycle control phosphatase"/>
    <property type="match status" value="1"/>
</dbReference>
<dbReference type="AlphaFoldDB" id="A0ABD2W7K8"/>
<dbReference type="PANTHER" id="PTHR44086">
    <property type="entry name" value="THIOSULFATE SULFURTRANSFERASE RDL2, MITOCHONDRIAL-RELATED"/>
    <property type="match status" value="1"/>
</dbReference>
<proteinExistence type="predicted"/>
<dbReference type="Gene3D" id="3.40.250.10">
    <property type="entry name" value="Rhodanese-like domain"/>
    <property type="match status" value="1"/>
</dbReference>
<keyword evidence="3" id="KW-1185">Reference proteome</keyword>
<protein>
    <recommendedName>
        <fullName evidence="1">Rhodanese domain-containing protein</fullName>
    </recommendedName>
</protein>
<dbReference type="PANTHER" id="PTHR44086:SF10">
    <property type="entry name" value="THIOSULFATE SULFURTRANSFERASE_RHODANESE-LIKE DOMAIN-CONTAINING PROTEIN 3"/>
    <property type="match status" value="1"/>
</dbReference>
<evidence type="ECO:0000313" key="2">
    <source>
        <dbReference type="EMBL" id="KAL3388963.1"/>
    </source>
</evidence>
<dbReference type="InterPro" id="IPR036873">
    <property type="entry name" value="Rhodanese-like_dom_sf"/>
</dbReference>
<accession>A0ABD2W7K8</accession>
<feature type="domain" description="Rhodanese" evidence="1">
    <location>
        <begin position="96"/>
        <end position="195"/>
    </location>
</feature>
<dbReference type="InterPro" id="IPR001763">
    <property type="entry name" value="Rhodanese-like_dom"/>
</dbReference>
<reference evidence="2 3" key="1">
    <citation type="journal article" date="2024" name="bioRxiv">
        <title>A reference genome for Trichogramma kaykai: A tiny desert-dwelling parasitoid wasp with competing sex-ratio distorters.</title>
        <authorList>
            <person name="Culotta J."/>
            <person name="Lindsey A.R."/>
        </authorList>
    </citation>
    <scope>NUCLEOTIDE SEQUENCE [LARGE SCALE GENOMIC DNA]</scope>
    <source>
        <strain evidence="2 3">KSX58</strain>
    </source>
</reference>
<name>A0ABD2W7K8_9HYME</name>